<keyword evidence="1" id="KW-1133">Transmembrane helix</keyword>
<feature type="chain" id="PRO_5039166113" evidence="2">
    <location>
        <begin position="23"/>
        <end position="400"/>
    </location>
</feature>
<dbReference type="SUPFAM" id="SSF58100">
    <property type="entry name" value="Bacterial hemolysins"/>
    <property type="match status" value="1"/>
</dbReference>
<feature type="signal peptide" evidence="2">
    <location>
        <begin position="1"/>
        <end position="22"/>
    </location>
</feature>
<proteinExistence type="predicted"/>
<feature type="transmembrane region" description="Helical" evidence="1">
    <location>
        <begin position="261"/>
        <end position="282"/>
    </location>
</feature>
<protein>
    <submittedName>
        <fullName evidence="3">Uncharacterized protein</fullName>
    </submittedName>
</protein>
<dbReference type="Pfam" id="PF05791">
    <property type="entry name" value="Bacillus_HBL"/>
    <property type="match status" value="1"/>
</dbReference>
<dbReference type="CDD" id="cd22653">
    <property type="entry name" value="ClyA_HblB-like"/>
    <property type="match status" value="1"/>
</dbReference>
<evidence type="ECO:0000256" key="1">
    <source>
        <dbReference type="SAM" id="Phobius"/>
    </source>
</evidence>
<sequence length="400" mass="43838">MRKFPYKVVAMASLLAMTSVNLTPPIQAFAQEQTISVNHKQGPSNLNKEETANFKTNLTDMNSYYVTMQVYAQKINAEADINLDQVELDSKDEALKTQLPAHQQKARENAKFWNENLKQQLLKVNQGIISYDTQFQTYSNALESAIDDNDKEKIKSLIRNRLMKNAKRQQDDVGGVIKQLDTFSDTLGQDIRDFDADGKRLIAILVGKDSLIASLGTQIDTYNATIDQSIKYLIGSGVGAGLAVGAGGVAIALAVCSGGTLVPVILGTAAFAAFIGSSYTAYTNYESMNSAKEGLKKASEQLSTANSALGTLKGAQSSVNNLHTAVKDAREALGHISTQWGTTYEKYETLLDNIDTMSPEELKLIKSDLEVTKNSWRDLREWASKIQEQLSGLTITETKE</sequence>
<evidence type="ECO:0000313" key="3">
    <source>
        <dbReference type="EMBL" id="RVU60164.1"/>
    </source>
</evidence>
<gene>
    <name evidence="3" type="ORF">BM74_33045</name>
</gene>
<dbReference type="Gene3D" id="1.20.1170.10">
    <property type="match status" value="1"/>
</dbReference>
<organism evidence="3 4">
    <name type="scientific">Bacillus thuringiensis</name>
    <dbReference type="NCBI Taxonomy" id="1428"/>
    <lineage>
        <taxon>Bacteria</taxon>
        <taxon>Bacillati</taxon>
        <taxon>Bacillota</taxon>
        <taxon>Bacilli</taxon>
        <taxon>Bacillales</taxon>
        <taxon>Bacillaceae</taxon>
        <taxon>Bacillus</taxon>
        <taxon>Bacillus cereus group</taxon>
    </lineage>
</organism>
<evidence type="ECO:0000256" key="2">
    <source>
        <dbReference type="SAM" id="SignalP"/>
    </source>
</evidence>
<dbReference type="InterPro" id="IPR052785">
    <property type="entry name" value="Enterotoxin_cmpnt"/>
</dbReference>
<dbReference type="GO" id="GO:0016020">
    <property type="term" value="C:membrane"/>
    <property type="evidence" value="ECO:0007669"/>
    <property type="project" value="InterPro"/>
</dbReference>
<dbReference type="InterPro" id="IPR008414">
    <property type="entry name" value="HBL"/>
</dbReference>
<dbReference type="EMBL" id="LDER01000406">
    <property type="protein sequence ID" value="RVU60164.1"/>
    <property type="molecule type" value="Genomic_DNA"/>
</dbReference>
<name>A0A437SAS4_BACTU</name>
<comment type="caution">
    <text evidence="3">The sequence shown here is derived from an EMBL/GenBank/DDBJ whole genome shotgun (WGS) entry which is preliminary data.</text>
</comment>
<dbReference type="PANTHER" id="PTHR38443">
    <property type="match status" value="1"/>
</dbReference>
<feature type="transmembrane region" description="Helical" evidence="1">
    <location>
        <begin position="232"/>
        <end position="254"/>
    </location>
</feature>
<evidence type="ECO:0000313" key="4">
    <source>
        <dbReference type="Proteomes" id="UP000286687"/>
    </source>
</evidence>
<keyword evidence="2" id="KW-0732">Signal</keyword>
<accession>A0A437SAS4</accession>
<keyword evidence="1" id="KW-0812">Transmembrane</keyword>
<reference evidence="3 4" key="1">
    <citation type="submission" date="2018-01" db="EMBL/GenBank/DDBJ databases">
        <title>Complete genome sequence of G25-42.</title>
        <authorList>
            <person name="Zheng Z."/>
            <person name="Sun M."/>
        </authorList>
    </citation>
    <scope>NUCLEOTIDE SEQUENCE [LARGE SCALE GENOMIC DNA]</scope>
    <source>
        <strain evidence="3 4">G25-42</strain>
    </source>
</reference>
<dbReference type="Proteomes" id="UP000286687">
    <property type="component" value="Unassembled WGS sequence"/>
</dbReference>
<dbReference type="AlphaFoldDB" id="A0A437SAS4"/>
<dbReference type="PANTHER" id="PTHR38443:SF2">
    <property type="entry name" value="NON-HEMOLYTIC ENTEROTOXIN LYTIC COMPONENT L1"/>
    <property type="match status" value="1"/>
</dbReference>
<keyword evidence="1" id="KW-0472">Membrane</keyword>
<dbReference type="RefSeq" id="WP_127814752.1">
    <property type="nucleotide sequence ID" value="NZ_LDER01000406.1"/>
</dbReference>